<evidence type="ECO:0000256" key="7">
    <source>
        <dbReference type="SAM" id="Phobius"/>
    </source>
</evidence>
<protein>
    <recommendedName>
        <fullName evidence="8">Cation-transporting P-type ATPase C-terminal domain-containing protein</fullName>
    </recommendedName>
</protein>
<dbReference type="Pfam" id="PF13246">
    <property type="entry name" value="Cation_ATPase"/>
    <property type="match status" value="1"/>
</dbReference>
<evidence type="ECO:0000313" key="10">
    <source>
        <dbReference type="Proteomes" id="UP000215305"/>
    </source>
</evidence>
<name>A0A397H9U2_ASPTH</name>
<dbReference type="InterPro" id="IPR023214">
    <property type="entry name" value="HAD_sf"/>
</dbReference>
<dbReference type="InterPro" id="IPR023298">
    <property type="entry name" value="ATPase_P-typ_TM_dom_sf"/>
</dbReference>
<sequence length="611" mass="67045">MDILIVTVTVIVVAIPEGLPLAVTLALAFATARMLKENNLVRQLRACETMGNATPQHAAISGVTQRYLVALKVLLVKSLVVNSTAFEEQRENEKVFVGNNTEIALLRLAQTCLGVEDVLTERERSKIEQVYPFDSVRKAMAVVYCSETGHRLLVKGAAEVVLGACTEVALPGSSDETSLARAEMSAKDRRTIHEQINVFARASLRTIGIAYRELEHWGSGRTGDHEKGALDFDTLFNDLIWIGAFGIHDPLRPEVKMVTGDNINTALSIAVSCGIKTDNGIAMEGPDLRKLTEEQLDTIIPRLQVLARSSPSDKQLLVERLKRLGETVAVTGDGTNDGPALKAADVGFLMGLSGTEVAREASSIVLLNDNFRSIVTAISWGWCVNDAVAKFLQTVQLIVNITAVCLTVVTAIYSSSNESVFKAVQLLWLNLIMDTFAALALATDPPTEEILQRPPRPRSAPLFTLTMWKLMLGQLIYKLALCFTLFNIFQGILKNRWFMVINALMVGGQVLIIFVGGAAFGVTRLNGSQWAICIGCAAFCIPWAAVLKLIPDRHVGRLMSIVRIALGVLLAPLRLMYRALTRTFDGLFRKVHVRNDEEWNVSPAELIRVQR</sequence>
<dbReference type="PANTHER" id="PTHR24093:SF424">
    <property type="entry name" value="CALCIUM-TRANSPORTING ATPASE"/>
    <property type="match status" value="1"/>
</dbReference>
<dbReference type="InterPro" id="IPR036412">
    <property type="entry name" value="HAD-like_sf"/>
</dbReference>
<dbReference type="GO" id="GO:0016887">
    <property type="term" value="F:ATP hydrolysis activity"/>
    <property type="evidence" value="ECO:0007669"/>
    <property type="project" value="InterPro"/>
</dbReference>
<evidence type="ECO:0000256" key="3">
    <source>
        <dbReference type="ARBA" id="ARBA00022723"/>
    </source>
</evidence>
<dbReference type="RefSeq" id="XP_026615410.1">
    <property type="nucleotide sequence ID" value="XM_026760835.1"/>
</dbReference>
<dbReference type="Pfam" id="PF00689">
    <property type="entry name" value="Cation_ATPase_C"/>
    <property type="match status" value="2"/>
</dbReference>
<dbReference type="PRINTS" id="PR00119">
    <property type="entry name" value="CATATPASE"/>
</dbReference>
<accession>A0A397H9U2</accession>
<feature type="transmembrane region" description="Helical" evidence="7">
    <location>
        <begin position="462"/>
        <end position="486"/>
    </location>
</feature>
<dbReference type="OrthoDB" id="3352408at2759"/>
<dbReference type="Gene3D" id="3.40.50.1000">
    <property type="entry name" value="HAD superfamily/HAD-like"/>
    <property type="match status" value="1"/>
</dbReference>
<evidence type="ECO:0000256" key="2">
    <source>
        <dbReference type="ARBA" id="ARBA00022692"/>
    </source>
</evidence>
<dbReference type="GO" id="GO:0006874">
    <property type="term" value="P:intracellular calcium ion homeostasis"/>
    <property type="evidence" value="ECO:0007669"/>
    <property type="project" value="TreeGrafter"/>
</dbReference>
<dbReference type="PANTHER" id="PTHR24093">
    <property type="entry name" value="CATION TRANSPORTING ATPASE"/>
    <property type="match status" value="1"/>
</dbReference>
<dbReference type="InterPro" id="IPR006068">
    <property type="entry name" value="ATPase_P-typ_cation-transptr_C"/>
</dbReference>
<proteinExistence type="predicted"/>
<evidence type="ECO:0000256" key="4">
    <source>
        <dbReference type="ARBA" id="ARBA00022842"/>
    </source>
</evidence>
<keyword evidence="10" id="KW-1185">Reference proteome</keyword>
<feature type="domain" description="Cation-transporting P-type ATPase C-terminal" evidence="8">
    <location>
        <begin position="419"/>
        <end position="489"/>
    </location>
</feature>
<keyword evidence="6 7" id="KW-0472">Membrane</keyword>
<evidence type="ECO:0000256" key="6">
    <source>
        <dbReference type="ARBA" id="ARBA00023136"/>
    </source>
</evidence>
<comment type="subcellular location">
    <subcellularLocation>
        <location evidence="1">Membrane</location>
    </subcellularLocation>
</comment>
<keyword evidence="2 7" id="KW-0812">Transmembrane</keyword>
<keyword evidence="4" id="KW-0460">Magnesium</keyword>
<organism evidence="9 10">
    <name type="scientific">Aspergillus thermomutatus</name>
    <name type="common">Neosartorya pseudofischeri</name>
    <dbReference type="NCBI Taxonomy" id="41047"/>
    <lineage>
        <taxon>Eukaryota</taxon>
        <taxon>Fungi</taxon>
        <taxon>Dikarya</taxon>
        <taxon>Ascomycota</taxon>
        <taxon>Pezizomycotina</taxon>
        <taxon>Eurotiomycetes</taxon>
        <taxon>Eurotiomycetidae</taxon>
        <taxon>Eurotiales</taxon>
        <taxon>Aspergillaceae</taxon>
        <taxon>Aspergillus</taxon>
        <taxon>Aspergillus subgen. Fumigati</taxon>
    </lineage>
</organism>
<dbReference type="GO" id="GO:0005886">
    <property type="term" value="C:plasma membrane"/>
    <property type="evidence" value="ECO:0007669"/>
    <property type="project" value="TreeGrafter"/>
</dbReference>
<feature type="transmembrane region" description="Helical" evidence="7">
    <location>
        <begin position="528"/>
        <end position="546"/>
    </location>
</feature>
<dbReference type="VEuPathDB" id="FungiDB:CDV56_107216"/>
<keyword evidence="5 7" id="KW-1133">Transmembrane helix</keyword>
<dbReference type="SUPFAM" id="SSF81660">
    <property type="entry name" value="Metal cation-transporting ATPase, ATP-binding domain N"/>
    <property type="match status" value="1"/>
</dbReference>
<dbReference type="EMBL" id="NKHU02000069">
    <property type="protein sequence ID" value="RHZ58396.1"/>
    <property type="molecule type" value="Genomic_DNA"/>
</dbReference>
<dbReference type="InterPro" id="IPR023299">
    <property type="entry name" value="ATPase_P-typ_cyto_dom_N"/>
</dbReference>
<dbReference type="GO" id="GO:0005388">
    <property type="term" value="F:P-type calcium transporter activity"/>
    <property type="evidence" value="ECO:0007669"/>
    <property type="project" value="TreeGrafter"/>
</dbReference>
<dbReference type="NCBIfam" id="TIGR01494">
    <property type="entry name" value="ATPase_P-type"/>
    <property type="match status" value="1"/>
</dbReference>
<evidence type="ECO:0000256" key="1">
    <source>
        <dbReference type="ARBA" id="ARBA00004370"/>
    </source>
</evidence>
<evidence type="ECO:0000259" key="8">
    <source>
        <dbReference type="Pfam" id="PF00689"/>
    </source>
</evidence>
<dbReference type="SUPFAM" id="SSF56784">
    <property type="entry name" value="HAD-like"/>
    <property type="match status" value="1"/>
</dbReference>
<dbReference type="GO" id="GO:0005524">
    <property type="term" value="F:ATP binding"/>
    <property type="evidence" value="ECO:0007669"/>
    <property type="project" value="InterPro"/>
</dbReference>
<feature type="transmembrane region" description="Helical" evidence="7">
    <location>
        <begin position="498"/>
        <end position="522"/>
    </location>
</feature>
<dbReference type="Gene3D" id="1.20.1110.10">
    <property type="entry name" value="Calcium-transporting ATPase, transmembrane domain"/>
    <property type="match status" value="3"/>
</dbReference>
<dbReference type="Proteomes" id="UP000215305">
    <property type="component" value="Unassembled WGS sequence"/>
</dbReference>
<dbReference type="Gene3D" id="3.40.1110.10">
    <property type="entry name" value="Calcium-transporting ATPase, cytoplasmic domain N"/>
    <property type="match status" value="1"/>
</dbReference>
<dbReference type="InterPro" id="IPR001757">
    <property type="entry name" value="P_typ_ATPase"/>
</dbReference>
<keyword evidence="3" id="KW-0479">Metal-binding</keyword>
<dbReference type="STRING" id="41047.A0A397H9U2"/>
<dbReference type="GeneID" id="38129190"/>
<dbReference type="AlphaFoldDB" id="A0A397H9U2"/>
<reference evidence="9" key="1">
    <citation type="submission" date="2018-08" db="EMBL/GenBank/DDBJ databases">
        <title>Draft genome sequence of azole-resistant Aspergillus thermomutatus (Neosartorya pseudofischeri) strain HMR AF 39, isolated from a human nasal aspirate.</title>
        <authorList>
            <person name="Parent-Michaud M."/>
            <person name="Dufresne P.J."/>
            <person name="Fournier E."/>
            <person name="Martineau C."/>
            <person name="Moreira S."/>
            <person name="Perkins V."/>
            <person name="De Repentigny L."/>
            <person name="Dufresne S.F."/>
        </authorList>
    </citation>
    <scope>NUCLEOTIDE SEQUENCE [LARGE SCALE GENOMIC DNA]</scope>
    <source>
        <strain evidence="9">HMR AF 39</strain>
    </source>
</reference>
<gene>
    <name evidence="9" type="ORF">CDV56_107216</name>
</gene>
<dbReference type="PRINTS" id="PR00120">
    <property type="entry name" value="HATPASE"/>
</dbReference>
<evidence type="ECO:0000256" key="5">
    <source>
        <dbReference type="ARBA" id="ARBA00022989"/>
    </source>
</evidence>
<dbReference type="GO" id="GO:0046872">
    <property type="term" value="F:metal ion binding"/>
    <property type="evidence" value="ECO:0007669"/>
    <property type="project" value="UniProtKB-KW"/>
</dbReference>
<comment type="caution">
    <text evidence="9">The sequence shown here is derived from an EMBL/GenBank/DDBJ whole genome shotgun (WGS) entry which is preliminary data.</text>
</comment>
<evidence type="ECO:0000313" key="9">
    <source>
        <dbReference type="EMBL" id="RHZ58396.1"/>
    </source>
</evidence>
<feature type="transmembrane region" description="Helical" evidence="7">
    <location>
        <begin position="397"/>
        <end position="414"/>
    </location>
</feature>
<dbReference type="SUPFAM" id="SSF81665">
    <property type="entry name" value="Calcium ATPase, transmembrane domain M"/>
    <property type="match status" value="1"/>
</dbReference>
<feature type="domain" description="Cation-transporting P-type ATPase C-terminal" evidence="8">
    <location>
        <begin position="490"/>
        <end position="550"/>
    </location>
</feature>